<dbReference type="Proteomes" id="UP001595445">
    <property type="component" value="Unassembled WGS sequence"/>
</dbReference>
<comment type="caution">
    <text evidence="1">The sequence shown here is derived from an EMBL/GenBank/DDBJ whole genome shotgun (WGS) entry which is preliminary data.</text>
</comment>
<organism evidence="1 2">
    <name type="scientific">Tabrizicola soli</name>
    <dbReference type="NCBI Taxonomy" id="2185115"/>
    <lineage>
        <taxon>Bacteria</taxon>
        <taxon>Pseudomonadati</taxon>
        <taxon>Pseudomonadota</taxon>
        <taxon>Alphaproteobacteria</taxon>
        <taxon>Rhodobacterales</taxon>
        <taxon>Paracoccaceae</taxon>
        <taxon>Tabrizicola</taxon>
    </lineage>
</organism>
<dbReference type="RefSeq" id="WP_197646314.1">
    <property type="nucleotide sequence ID" value="NZ_JAEACP010000018.1"/>
</dbReference>
<accession>A0ABV7DTB7</accession>
<dbReference type="InterPro" id="IPR009061">
    <property type="entry name" value="DNA-bd_dom_put_sf"/>
</dbReference>
<proteinExistence type="predicted"/>
<dbReference type="Gene3D" id="1.10.238.160">
    <property type="match status" value="1"/>
</dbReference>
<gene>
    <name evidence="1" type="ORF">ACFOD6_09850</name>
</gene>
<dbReference type="Pfam" id="PF05930">
    <property type="entry name" value="Phage_AlpA"/>
    <property type="match status" value="1"/>
</dbReference>
<sequence>MGPSVTLLRRHEVLRIIGVNAVTLWRWRKAGAFPAPVKVTRQTLRWRETDIANWLEAHRRAEGGAR</sequence>
<name>A0ABV7DTB7_9RHOB</name>
<dbReference type="SUPFAM" id="SSF46955">
    <property type="entry name" value="Putative DNA-binding domain"/>
    <property type="match status" value="1"/>
</dbReference>
<evidence type="ECO:0000313" key="1">
    <source>
        <dbReference type="EMBL" id="MFC3086347.1"/>
    </source>
</evidence>
<dbReference type="InterPro" id="IPR010260">
    <property type="entry name" value="AlpA"/>
</dbReference>
<protein>
    <submittedName>
        <fullName evidence="1">Helix-turn-helix transcriptional regulator</fullName>
    </submittedName>
</protein>
<evidence type="ECO:0000313" key="2">
    <source>
        <dbReference type="Proteomes" id="UP001595445"/>
    </source>
</evidence>
<keyword evidence="2" id="KW-1185">Reference proteome</keyword>
<reference evidence="2" key="1">
    <citation type="journal article" date="2019" name="Int. J. Syst. Evol. Microbiol.">
        <title>The Global Catalogue of Microorganisms (GCM) 10K type strain sequencing project: providing services to taxonomists for standard genome sequencing and annotation.</title>
        <authorList>
            <consortium name="The Broad Institute Genomics Platform"/>
            <consortium name="The Broad Institute Genome Sequencing Center for Infectious Disease"/>
            <person name="Wu L."/>
            <person name="Ma J."/>
        </authorList>
    </citation>
    <scope>NUCLEOTIDE SEQUENCE [LARGE SCALE GENOMIC DNA]</scope>
    <source>
        <strain evidence="2">KCTC 62102</strain>
    </source>
</reference>
<dbReference type="EMBL" id="JBHRSM010000017">
    <property type="protein sequence ID" value="MFC3086347.1"/>
    <property type="molecule type" value="Genomic_DNA"/>
</dbReference>